<accession>A0A060NKN9</accession>
<evidence type="ECO:0000256" key="7">
    <source>
        <dbReference type="ARBA" id="ARBA00023136"/>
    </source>
</evidence>
<dbReference type="InterPro" id="IPR004358">
    <property type="entry name" value="Sig_transdc_His_kin-like_C"/>
</dbReference>
<evidence type="ECO:0000313" key="14">
    <source>
        <dbReference type="EMBL" id="BAO83061.1"/>
    </source>
</evidence>
<name>A0A060NKN9_9BURK</name>
<dbReference type="PROSITE" id="PS50109">
    <property type="entry name" value="HIS_KIN"/>
    <property type="match status" value="1"/>
</dbReference>
<organism evidence="14 15">
    <name type="scientific">Serpentinimonas maccroryi</name>
    <dbReference type="NCBI Taxonomy" id="1458426"/>
    <lineage>
        <taxon>Bacteria</taxon>
        <taxon>Pseudomonadati</taxon>
        <taxon>Pseudomonadota</taxon>
        <taxon>Betaproteobacteria</taxon>
        <taxon>Burkholderiales</taxon>
        <taxon>Comamonadaceae</taxon>
        <taxon>Serpentinimonas</taxon>
    </lineage>
</organism>
<feature type="transmembrane region" description="Helical" evidence="9">
    <location>
        <begin position="12"/>
        <end position="35"/>
    </location>
</feature>
<keyword evidence="9" id="KW-1133">Transmembrane helix</keyword>
<dbReference type="InterPro" id="IPR003661">
    <property type="entry name" value="HisK_dim/P_dom"/>
</dbReference>
<dbReference type="InterPro" id="IPR005467">
    <property type="entry name" value="His_kinase_dom"/>
</dbReference>
<dbReference type="Proteomes" id="UP000066014">
    <property type="component" value="Chromosome"/>
</dbReference>
<dbReference type="Gene3D" id="3.30.565.10">
    <property type="entry name" value="Histidine kinase-like ATPase, C-terminal domain"/>
    <property type="match status" value="1"/>
</dbReference>
<evidence type="ECO:0000313" key="15">
    <source>
        <dbReference type="Proteomes" id="UP000066014"/>
    </source>
</evidence>
<dbReference type="PANTHER" id="PTHR42878:SF13">
    <property type="entry name" value="HISTIDINE KINASE"/>
    <property type="match status" value="1"/>
</dbReference>
<dbReference type="InterPro" id="IPR036890">
    <property type="entry name" value="HATPase_C_sf"/>
</dbReference>
<dbReference type="CDD" id="cd00130">
    <property type="entry name" value="PAS"/>
    <property type="match status" value="1"/>
</dbReference>
<dbReference type="NCBIfam" id="TIGR00229">
    <property type="entry name" value="sensory_box"/>
    <property type="match status" value="1"/>
</dbReference>
<feature type="coiled-coil region" evidence="8">
    <location>
        <begin position="471"/>
        <end position="530"/>
    </location>
</feature>
<feature type="transmembrane region" description="Helical" evidence="9">
    <location>
        <begin position="284"/>
        <end position="307"/>
    </location>
</feature>
<dbReference type="HOGENOM" id="CLU_000445_133_2_4"/>
<evidence type="ECO:0000256" key="4">
    <source>
        <dbReference type="ARBA" id="ARBA00022553"/>
    </source>
</evidence>
<protein>
    <recommendedName>
        <fullName evidence="3">histidine kinase</fullName>
        <ecNumber evidence="3">2.7.13.3</ecNumber>
    </recommendedName>
</protein>
<dbReference type="SMART" id="SM00387">
    <property type="entry name" value="HATPase_c"/>
    <property type="match status" value="1"/>
</dbReference>
<dbReference type="PROSITE" id="PS50885">
    <property type="entry name" value="HAMP"/>
    <property type="match status" value="1"/>
</dbReference>
<keyword evidence="4" id="KW-0597">Phosphoprotein</keyword>
<reference evidence="14 15" key="1">
    <citation type="journal article" date="2014" name="Nat. Commun.">
        <title>Physiological and genomic features of highly alkaliphilic hydrogen-utilizing Betaproteobacteria from a continental serpentinizing site.</title>
        <authorList>
            <person name="Suzuki S."/>
            <person name="Kuenen J.G."/>
            <person name="Schipper K."/>
            <person name="van der Velde S."/>
            <person name="Ishii S."/>
            <person name="Wu A."/>
            <person name="Sorokin D.Y."/>
            <person name="Tenney A."/>
            <person name="Meng X.Y."/>
            <person name="Morrill P.L."/>
            <person name="Kamagata Y."/>
            <person name="Muyzer G."/>
            <person name="Nealson K.H."/>
        </authorList>
    </citation>
    <scope>NUCLEOTIDE SEQUENCE [LARGE SCALE GENOMIC DNA]</scope>
    <source>
        <strain evidence="14 15">B1</strain>
    </source>
</reference>
<dbReference type="InterPro" id="IPR003660">
    <property type="entry name" value="HAMP_dom"/>
</dbReference>
<gene>
    <name evidence="14" type="ORF">SMCB_0833</name>
</gene>
<evidence type="ECO:0000259" key="11">
    <source>
        <dbReference type="PROSITE" id="PS50112"/>
    </source>
</evidence>
<keyword evidence="6 14" id="KW-0418">Kinase</keyword>
<keyword evidence="8" id="KW-0175">Coiled coil</keyword>
<dbReference type="PROSITE" id="PS50112">
    <property type="entry name" value="PAS"/>
    <property type="match status" value="1"/>
</dbReference>
<dbReference type="GO" id="GO:0030295">
    <property type="term" value="F:protein kinase activator activity"/>
    <property type="evidence" value="ECO:0007669"/>
    <property type="project" value="TreeGrafter"/>
</dbReference>
<comment type="subcellular location">
    <subcellularLocation>
        <location evidence="2">Membrane</location>
    </subcellularLocation>
</comment>
<dbReference type="GO" id="GO:0016020">
    <property type="term" value="C:membrane"/>
    <property type="evidence" value="ECO:0007669"/>
    <property type="project" value="UniProtKB-SubCell"/>
</dbReference>
<dbReference type="SUPFAM" id="SSF55785">
    <property type="entry name" value="PYP-like sensor domain (PAS domain)"/>
    <property type="match status" value="1"/>
</dbReference>
<comment type="catalytic activity">
    <reaction evidence="1">
        <text>ATP + protein L-histidine = ADP + protein N-phospho-L-histidine.</text>
        <dbReference type="EC" id="2.7.13.3"/>
    </reaction>
</comment>
<dbReference type="Pfam" id="PF08448">
    <property type="entry name" value="PAS_4"/>
    <property type="match status" value="1"/>
</dbReference>
<dbReference type="CDD" id="cd00082">
    <property type="entry name" value="HisKA"/>
    <property type="match status" value="1"/>
</dbReference>
<dbReference type="InterPro" id="IPR013656">
    <property type="entry name" value="PAS_4"/>
</dbReference>
<dbReference type="InterPro" id="IPR000014">
    <property type="entry name" value="PAS"/>
</dbReference>
<evidence type="ECO:0000256" key="3">
    <source>
        <dbReference type="ARBA" id="ARBA00012438"/>
    </source>
</evidence>
<dbReference type="InterPro" id="IPR035965">
    <property type="entry name" value="PAS-like_dom_sf"/>
</dbReference>
<dbReference type="Pfam" id="PF02518">
    <property type="entry name" value="HATPase_c"/>
    <property type="match status" value="1"/>
</dbReference>
<evidence type="ECO:0000256" key="8">
    <source>
        <dbReference type="SAM" id="Coils"/>
    </source>
</evidence>
<evidence type="ECO:0000259" key="10">
    <source>
        <dbReference type="PROSITE" id="PS50109"/>
    </source>
</evidence>
<dbReference type="SUPFAM" id="SSF55874">
    <property type="entry name" value="ATPase domain of HSP90 chaperone/DNA topoisomerase II/histidine kinase"/>
    <property type="match status" value="1"/>
</dbReference>
<dbReference type="STRING" id="1458426.SMCB_0833"/>
<dbReference type="AlphaFoldDB" id="A0A060NKN9"/>
<keyword evidence="7 9" id="KW-0472">Membrane</keyword>
<dbReference type="Gene3D" id="1.10.287.130">
    <property type="match status" value="1"/>
</dbReference>
<dbReference type="PRINTS" id="PR00344">
    <property type="entry name" value="BCTRLSENSOR"/>
</dbReference>
<dbReference type="EC" id="2.7.13.3" evidence="3"/>
<dbReference type="CDD" id="cd18773">
    <property type="entry name" value="PDC1_HK_sensor"/>
    <property type="match status" value="1"/>
</dbReference>
<dbReference type="GO" id="GO:0000155">
    <property type="term" value="F:phosphorelay sensor kinase activity"/>
    <property type="evidence" value="ECO:0007669"/>
    <property type="project" value="InterPro"/>
</dbReference>
<evidence type="ECO:0000256" key="1">
    <source>
        <dbReference type="ARBA" id="ARBA00000085"/>
    </source>
</evidence>
<dbReference type="PROSITE" id="PS50113">
    <property type="entry name" value="PAC"/>
    <property type="match status" value="1"/>
</dbReference>
<dbReference type="GO" id="GO:0000156">
    <property type="term" value="F:phosphorelay response regulator activity"/>
    <property type="evidence" value="ECO:0007669"/>
    <property type="project" value="TreeGrafter"/>
</dbReference>
<dbReference type="EMBL" id="AP014569">
    <property type="protein sequence ID" value="BAO83061.1"/>
    <property type="molecule type" value="Genomic_DNA"/>
</dbReference>
<dbReference type="Gene3D" id="6.10.340.10">
    <property type="match status" value="1"/>
</dbReference>
<dbReference type="Gene3D" id="3.30.450.20">
    <property type="entry name" value="PAS domain"/>
    <property type="match status" value="2"/>
</dbReference>
<keyword evidence="5" id="KW-0808">Transferase</keyword>
<evidence type="ECO:0000259" key="13">
    <source>
        <dbReference type="PROSITE" id="PS50885"/>
    </source>
</evidence>
<dbReference type="RefSeq" id="WP_052468408.1">
    <property type="nucleotide sequence ID" value="NZ_AP014569.1"/>
</dbReference>
<feature type="domain" description="PAC" evidence="12">
    <location>
        <begin position="435"/>
        <end position="487"/>
    </location>
</feature>
<dbReference type="InterPro" id="IPR036097">
    <property type="entry name" value="HisK_dim/P_sf"/>
</dbReference>
<feature type="domain" description="Histidine kinase" evidence="10">
    <location>
        <begin position="539"/>
        <end position="770"/>
    </location>
</feature>
<evidence type="ECO:0000256" key="5">
    <source>
        <dbReference type="ARBA" id="ARBA00022679"/>
    </source>
</evidence>
<keyword evidence="9" id="KW-0812">Transmembrane</keyword>
<proteinExistence type="predicted"/>
<sequence>MKAPRALSIRWLLVGQFVLVIALSVALVVALTLFWRLPLERERQHHEQQRMATVVVQQLQDLLNATELQLEMLRAASPGGPIQGKRVDPLVRRFAQQLVDQAGTFQAIYWVGPDALVLDFVLPFALGYPTTAGRSGADLSNLPILRLTAQGEHPVWSDQYLSPLVEQPVVGIALPLSNGFMVAEISVQALVTGSVEWGQRGDLLVLFTDSRGELVGSPDPLDPLHRRNIAHLEPIAGALDSARSHGRIEHQGKAFEGYAMRLDRLGWVVFAGQPLERARATERAASILSTVVVLFAIGFGLLLNLLVATRIGRHLRRSVDYSEALARGDYEATTPRSRIAEVQQLEHSLSQMAQEVRRREQQLRAIIDLGPTVAVQIYDRDSRVVDWNPASERMLGYSRAQAIGKRPVDLYYDTQQQADFEAILERIARTGEPFGPFEGALRGADGALHWIYSTTFAIPGQQADEVRFVCMDIDISEIKRLEAELRSLNSELEDRVQQRTQSLEQANNELQRTLNELRSTQDRLVQADKLAALGSLVAGVAHELNTPIGNALMATSTLQESLRQFRERLQQGLRRSELDAFVQQVGTADDIATRNLERAAELISSFKQVAVDQASSQRRRFQLSELVHEIVLTLQPMLKHSPYALEVEVPAGIWLDSFPGPLGQVLANLVQNAWVHGLQGRASGRIRIEASALEGEQFALSVSDDGKGIAPHLQDRVFEPFFTTRLGQGGSGLGLHIVHNLVTGVLGGRLALESSPGQGARFTLTCPLVAPRELVQGAAPVGSAAP</sequence>
<dbReference type="InterPro" id="IPR000700">
    <property type="entry name" value="PAS-assoc_C"/>
</dbReference>
<evidence type="ECO:0000256" key="6">
    <source>
        <dbReference type="ARBA" id="ARBA00022777"/>
    </source>
</evidence>
<dbReference type="KEGG" id="cbab:SMCB_0833"/>
<evidence type="ECO:0000256" key="2">
    <source>
        <dbReference type="ARBA" id="ARBA00004370"/>
    </source>
</evidence>
<dbReference type="SMART" id="SM00091">
    <property type="entry name" value="PAS"/>
    <property type="match status" value="1"/>
</dbReference>
<keyword evidence="15" id="KW-1185">Reference proteome</keyword>
<dbReference type="GO" id="GO:0007234">
    <property type="term" value="P:osmosensory signaling via phosphorelay pathway"/>
    <property type="evidence" value="ECO:0007669"/>
    <property type="project" value="TreeGrafter"/>
</dbReference>
<evidence type="ECO:0000259" key="12">
    <source>
        <dbReference type="PROSITE" id="PS50113"/>
    </source>
</evidence>
<evidence type="ECO:0000256" key="9">
    <source>
        <dbReference type="SAM" id="Phobius"/>
    </source>
</evidence>
<dbReference type="SUPFAM" id="SSF47384">
    <property type="entry name" value="Homodimeric domain of signal transducing histidine kinase"/>
    <property type="match status" value="1"/>
</dbReference>
<feature type="domain" description="HAMP" evidence="13">
    <location>
        <begin position="309"/>
        <end position="361"/>
    </location>
</feature>
<dbReference type="InterPro" id="IPR050351">
    <property type="entry name" value="BphY/WalK/GraS-like"/>
</dbReference>
<dbReference type="InterPro" id="IPR003594">
    <property type="entry name" value="HATPase_dom"/>
</dbReference>
<feature type="domain" description="PAS" evidence="11">
    <location>
        <begin position="359"/>
        <end position="431"/>
    </location>
</feature>
<dbReference type="PANTHER" id="PTHR42878">
    <property type="entry name" value="TWO-COMPONENT HISTIDINE KINASE"/>
    <property type="match status" value="1"/>
</dbReference>